<evidence type="ECO:0000313" key="4">
    <source>
        <dbReference type="Proteomes" id="UP000188219"/>
    </source>
</evidence>
<dbReference type="Gene3D" id="3.40.47.10">
    <property type="match status" value="1"/>
</dbReference>
<proteinExistence type="predicted"/>
<dbReference type="CDD" id="cd00829">
    <property type="entry name" value="SCP-x_thiolase"/>
    <property type="match status" value="1"/>
</dbReference>
<dbReference type="EMBL" id="CP019650">
    <property type="protein sequence ID" value="AQQ69187.1"/>
    <property type="molecule type" value="Genomic_DNA"/>
</dbReference>
<sequence>MATSSIYILGGAQSDFARNWARDGLSLFDGFAETLKAGLENTKLDAAEIEVGHVGNFVGELFAGQAQLGGFFGEVDPALRYLPAARHEAACASGSMALLAAMADLRAGNYQLAAVVGIEQMRNVPGHEAAANLAPAAWNGREWTDTEYLWPCAFAELIDTYRARHGLDKAHLAAISEKNFANASVNPNAQSRRWQFADNSFAEDDTANPTVSGAIRRHDCGQITDGAAVVFLATEERAQEYARARGLRLEDIPRVKGWGHINAPMLFSNKLKLQNPQGVLFPHVQQLFAQTLARAGMQSVRDVDGLEVHDCFNITEYMILDHCGLVPPGQIHRLIEEETFARNGALPVNASGGLIGLGHPVGATGVRMALDGFRQVIGTAGENQIANAKNLMTFNLGGSTTTCASLIIGR</sequence>
<evidence type="ECO:0000259" key="1">
    <source>
        <dbReference type="Pfam" id="PF00108"/>
    </source>
</evidence>
<gene>
    <name evidence="3" type="ORF">Mag101_17280</name>
</gene>
<dbReference type="STRING" id="260552.Mag101_17280"/>
<dbReference type="PANTHER" id="PTHR42870:SF1">
    <property type="entry name" value="NON-SPECIFIC LIPID-TRANSFER PROTEIN-LIKE 2"/>
    <property type="match status" value="1"/>
</dbReference>
<dbReference type="Pfam" id="PF00108">
    <property type="entry name" value="Thiolase_N"/>
    <property type="match status" value="1"/>
</dbReference>
<dbReference type="GO" id="GO:0003988">
    <property type="term" value="F:acetyl-CoA C-acyltransferase activity"/>
    <property type="evidence" value="ECO:0007669"/>
    <property type="project" value="UniProtKB-ARBA"/>
</dbReference>
<dbReference type="NCBIfam" id="NF004936">
    <property type="entry name" value="PRK06289.1"/>
    <property type="match status" value="1"/>
</dbReference>
<dbReference type="InterPro" id="IPR016039">
    <property type="entry name" value="Thiolase-like"/>
</dbReference>
<dbReference type="Pfam" id="PF22691">
    <property type="entry name" value="Thiolase_C_1"/>
    <property type="match status" value="1"/>
</dbReference>
<dbReference type="KEGG" id="maga:Mag101_17280"/>
<feature type="domain" description="Thiolase C-terminal" evidence="2">
    <location>
        <begin position="289"/>
        <end position="410"/>
    </location>
</feature>
<dbReference type="OrthoDB" id="7053663at2"/>
<dbReference type="RefSeq" id="WP_077407759.1">
    <property type="nucleotide sequence ID" value="NZ_CP019650.1"/>
</dbReference>
<dbReference type="PANTHER" id="PTHR42870">
    <property type="entry name" value="ACETYL-COA C-ACETYLTRANSFERASE"/>
    <property type="match status" value="1"/>
</dbReference>
<dbReference type="PIRSF" id="PIRSF000429">
    <property type="entry name" value="Ac-CoA_Ac_transf"/>
    <property type="match status" value="1"/>
</dbReference>
<evidence type="ECO:0000313" key="3">
    <source>
        <dbReference type="EMBL" id="AQQ69187.1"/>
    </source>
</evidence>
<keyword evidence="4" id="KW-1185">Reference proteome</keyword>
<name>A0A1Q2MA72_9GAMM</name>
<dbReference type="AlphaFoldDB" id="A0A1Q2MA72"/>
<feature type="domain" description="Thiolase N-terminal" evidence="1">
    <location>
        <begin position="32"/>
        <end position="235"/>
    </location>
</feature>
<dbReference type="InterPro" id="IPR002155">
    <property type="entry name" value="Thiolase"/>
</dbReference>
<protein>
    <submittedName>
        <fullName evidence="3">Acetyl-CoA acetyltransferase</fullName>
    </submittedName>
</protein>
<dbReference type="InterPro" id="IPR055140">
    <property type="entry name" value="Thiolase_C_2"/>
</dbReference>
<dbReference type="InterPro" id="IPR020616">
    <property type="entry name" value="Thiolase_N"/>
</dbReference>
<dbReference type="SUPFAM" id="SSF53901">
    <property type="entry name" value="Thiolase-like"/>
    <property type="match status" value="2"/>
</dbReference>
<accession>A0A1Q2MA72</accession>
<dbReference type="Proteomes" id="UP000188219">
    <property type="component" value="Chromosome"/>
</dbReference>
<reference evidence="3" key="1">
    <citation type="submission" date="2017-02" db="EMBL/GenBank/DDBJ databases">
        <title>Genome of Microbulbifer agarilyticus GP101.</title>
        <authorList>
            <person name="Jung J."/>
            <person name="Bae S.S."/>
            <person name="Baek K."/>
        </authorList>
    </citation>
    <scope>NUCLEOTIDE SEQUENCE [LARGE SCALE GENOMIC DNA]</scope>
    <source>
        <strain evidence="3">GP101</strain>
    </source>
</reference>
<evidence type="ECO:0000259" key="2">
    <source>
        <dbReference type="Pfam" id="PF22691"/>
    </source>
</evidence>
<organism evidence="3 4">
    <name type="scientific">Microbulbifer agarilyticus</name>
    <dbReference type="NCBI Taxonomy" id="260552"/>
    <lineage>
        <taxon>Bacteria</taxon>
        <taxon>Pseudomonadati</taxon>
        <taxon>Pseudomonadota</taxon>
        <taxon>Gammaproteobacteria</taxon>
        <taxon>Cellvibrionales</taxon>
        <taxon>Microbulbiferaceae</taxon>
        <taxon>Microbulbifer</taxon>
    </lineage>
</organism>